<evidence type="ECO:0000313" key="4">
    <source>
        <dbReference type="Proteomes" id="UP000077659"/>
    </source>
</evidence>
<dbReference type="Pfam" id="PF07920">
    <property type="entry name" value="DUF1684"/>
    <property type="match status" value="1"/>
</dbReference>
<gene>
    <name evidence="3" type="ORF">A7D17_18320</name>
    <name evidence="2" type="ORF">VB146_05890</name>
</gene>
<feature type="signal peptide" evidence="1">
    <location>
        <begin position="1"/>
        <end position="26"/>
    </location>
</feature>
<dbReference type="InterPro" id="IPR012467">
    <property type="entry name" value="DUF1684"/>
</dbReference>
<reference evidence="2 5" key="2">
    <citation type="submission" date="2023-12" db="EMBL/GenBank/DDBJ databases">
        <title>Genome sequencing of Xanthomonas floridensis.</title>
        <authorList>
            <person name="Greer S."/>
            <person name="Harrison J."/>
            <person name="Grant M."/>
            <person name="Vicente J."/>
            <person name="Studholme D."/>
        </authorList>
    </citation>
    <scope>NUCLEOTIDE SEQUENCE [LARGE SCALE GENOMIC DNA]</scope>
    <source>
        <strain evidence="2 5">WHRI 8848</strain>
    </source>
</reference>
<dbReference type="PANTHER" id="PTHR41913">
    <property type="entry name" value="DUF1684 DOMAIN-CONTAINING PROTEIN"/>
    <property type="match status" value="1"/>
</dbReference>
<evidence type="ECO:0000313" key="5">
    <source>
        <dbReference type="Proteomes" id="UP001303614"/>
    </source>
</evidence>
<dbReference type="EMBL" id="JAYFSO010000005">
    <property type="protein sequence ID" value="MEA5123408.1"/>
    <property type="molecule type" value="Genomic_DNA"/>
</dbReference>
<accession>A0A1A9M9U4</accession>
<reference evidence="3 4" key="1">
    <citation type="submission" date="2016-05" db="EMBL/GenBank/DDBJ databases">
        <title>Pathogenic, phenotypic and molecular characterisation of Xanthomonas nasturtii sp. nov. and Xanthomonas floridensis sp. nov., new species of Xanthomonas associated with watercress production in Florida.</title>
        <authorList>
            <person name="Vicente J.G."/>
            <person name="Rothwell S."/>
            <person name="Holub E.B."/>
            <person name="Studholme D.J."/>
        </authorList>
    </citation>
    <scope>NUCLEOTIDE SEQUENCE [LARGE SCALE GENOMIC DNA]</scope>
    <source>
        <strain evidence="3 4">WHRI 8848</strain>
    </source>
</reference>
<dbReference type="EMBL" id="LXNG01000018">
    <property type="protein sequence ID" value="OAG67333.1"/>
    <property type="molecule type" value="Genomic_DNA"/>
</dbReference>
<feature type="chain" id="PRO_5008392852" evidence="1">
    <location>
        <begin position="27"/>
        <end position="317"/>
    </location>
</feature>
<dbReference type="Proteomes" id="UP001303614">
    <property type="component" value="Unassembled WGS sequence"/>
</dbReference>
<comment type="caution">
    <text evidence="3">The sequence shown here is derived from an EMBL/GenBank/DDBJ whole genome shotgun (WGS) entry which is preliminary data.</text>
</comment>
<name>A0A1A9M9U4_9XANT</name>
<keyword evidence="1" id="KW-0732">Signal</keyword>
<dbReference type="RefSeq" id="WP_064509245.1">
    <property type="nucleotide sequence ID" value="NZ_JAYFSN010000021.1"/>
</dbReference>
<dbReference type="AlphaFoldDB" id="A0A1A9M9U4"/>
<keyword evidence="5" id="KW-1185">Reference proteome</keyword>
<evidence type="ECO:0000256" key="1">
    <source>
        <dbReference type="SAM" id="SignalP"/>
    </source>
</evidence>
<dbReference type="PANTHER" id="PTHR41913:SF1">
    <property type="entry name" value="DUF1684 DOMAIN-CONTAINING PROTEIN"/>
    <property type="match status" value="1"/>
</dbReference>
<dbReference type="STRING" id="1843580.A7D17_18320"/>
<organism evidence="3 4">
    <name type="scientific">Xanthomonas floridensis</name>
    <dbReference type="NCBI Taxonomy" id="1843580"/>
    <lineage>
        <taxon>Bacteria</taxon>
        <taxon>Pseudomonadati</taxon>
        <taxon>Pseudomonadota</taxon>
        <taxon>Gammaproteobacteria</taxon>
        <taxon>Lysobacterales</taxon>
        <taxon>Lysobacteraceae</taxon>
        <taxon>Xanthomonas</taxon>
    </lineage>
</organism>
<sequence length="317" mass="34873">MRLHSQAGVVCAAVMSMAACSAGSTADTDGVRISGRHDADQVQVYQVALKEARARRLDQVRAPDGWLSYTGSGRLRAGRYRVGSDRHSDLVLPAGPTQLGELSLDAEGHVRFRAAAGVTVRLNGQPVDEVSLEPERAGRRGDRLEVQNRQFYLVQTGTLFGWRFRDPGAAAISRFQGFDYFPTDPQWRLQARWQPYATPRSITLLTSIGTPLTVEVPGEAVFKRDGREYRLQPIVQDDGSGLFFLFADRTSGKESYGGARYLFTAMPRDGQVSLDFNLAENPPCAFTTHVVCPIAPPENRLDVAVNAGEKTYRALDP</sequence>
<dbReference type="OrthoDB" id="5493262at2"/>
<evidence type="ECO:0000313" key="3">
    <source>
        <dbReference type="EMBL" id="OAG67333.1"/>
    </source>
</evidence>
<protein>
    <submittedName>
        <fullName evidence="2">DUF1684 domain-containing protein</fullName>
    </submittedName>
</protein>
<proteinExistence type="predicted"/>
<evidence type="ECO:0000313" key="2">
    <source>
        <dbReference type="EMBL" id="MEA5123408.1"/>
    </source>
</evidence>
<dbReference type="Proteomes" id="UP000077659">
    <property type="component" value="Unassembled WGS sequence"/>
</dbReference>
<dbReference type="PROSITE" id="PS51257">
    <property type="entry name" value="PROKAR_LIPOPROTEIN"/>
    <property type="match status" value="1"/>
</dbReference>